<keyword evidence="1" id="KW-1133">Transmembrane helix</keyword>
<feature type="transmembrane region" description="Helical" evidence="1">
    <location>
        <begin position="46"/>
        <end position="64"/>
    </location>
</feature>
<organism evidence="2 3">
    <name type="scientific">Prevotella illustrans</name>
    <dbReference type="NCBI Taxonomy" id="2800387"/>
    <lineage>
        <taxon>Bacteria</taxon>
        <taxon>Pseudomonadati</taxon>
        <taxon>Bacteroidota</taxon>
        <taxon>Bacteroidia</taxon>
        <taxon>Bacteroidales</taxon>
        <taxon>Prevotellaceae</taxon>
        <taxon>Prevotella</taxon>
    </lineage>
</organism>
<proteinExistence type="predicted"/>
<keyword evidence="1" id="KW-0812">Transmembrane</keyword>
<evidence type="ECO:0000313" key="3">
    <source>
        <dbReference type="Proteomes" id="UP000664265"/>
    </source>
</evidence>
<evidence type="ECO:0000256" key="1">
    <source>
        <dbReference type="SAM" id="Phobius"/>
    </source>
</evidence>
<evidence type="ECO:0000313" key="2">
    <source>
        <dbReference type="EMBL" id="MBO1364386.1"/>
    </source>
</evidence>
<dbReference type="Proteomes" id="UP000664265">
    <property type="component" value="Unassembled WGS sequence"/>
</dbReference>
<comment type="caution">
    <text evidence="2">The sequence shown here is derived from an EMBL/GenBank/DDBJ whole genome shotgun (WGS) entry which is preliminary data.</text>
</comment>
<feature type="transmembrane region" description="Helical" evidence="1">
    <location>
        <begin position="7"/>
        <end position="26"/>
    </location>
</feature>
<name>A0ABS3M8F0_9BACT</name>
<protein>
    <submittedName>
        <fullName evidence="2">Uncharacterized protein</fullName>
    </submittedName>
</protein>
<dbReference type="EMBL" id="JAERMS010000055">
    <property type="protein sequence ID" value="MBO1364386.1"/>
    <property type="molecule type" value="Genomic_DNA"/>
</dbReference>
<keyword evidence="3" id="KW-1185">Reference proteome</keyword>
<accession>A0ABS3M8F0</accession>
<keyword evidence="1" id="KW-0472">Membrane</keyword>
<gene>
    <name evidence="2" type="ORF">JHU38_11530</name>
</gene>
<reference evidence="2 3" key="1">
    <citation type="submission" date="2021-01" db="EMBL/GenBank/DDBJ databases">
        <title>Prevotella A2931 sp. nov.</title>
        <authorList>
            <person name="Buhl M."/>
            <person name="Oberhettinger P."/>
        </authorList>
    </citation>
    <scope>NUCLEOTIDE SEQUENCE [LARGE SCALE GENOMIC DNA]</scope>
    <source>
        <strain evidence="2 3">A2931</strain>
    </source>
</reference>
<sequence length="144" mass="16769">MKKTLKLLNWAFYLPIALCFFMVVLFESDILPTGIMKSDETETLEFCLEFLMIILTIAGIPMVLKMFKFPFVSRRITEDQSPEYVVYCHYSLIRILLLALLMVGNTLLYYLFMNVRFGYLAIILLISAIFIMPTKERVKAESGR</sequence>
<dbReference type="RefSeq" id="WP_107582651.1">
    <property type="nucleotide sequence ID" value="NZ_JAERMS010000055.1"/>
</dbReference>
<feature type="transmembrane region" description="Helical" evidence="1">
    <location>
        <begin position="117"/>
        <end position="134"/>
    </location>
</feature>
<feature type="transmembrane region" description="Helical" evidence="1">
    <location>
        <begin position="84"/>
        <end position="111"/>
    </location>
</feature>